<reference evidence="2 3" key="1">
    <citation type="submission" date="2023-08" db="EMBL/GenBank/DDBJ databases">
        <title>Oxalobacteraceae gen .nov., isolated from river sludge outside the plant.</title>
        <authorList>
            <person name="Zhao S.Y."/>
        </authorList>
    </citation>
    <scope>NUCLEOTIDE SEQUENCE [LARGE SCALE GENOMIC DNA]</scope>
    <source>
        <strain evidence="2 3">R-40</strain>
    </source>
</reference>
<keyword evidence="1" id="KW-0812">Transmembrane</keyword>
<gene>
    <name evidence="2" type="ORF">Q8A64_03465</name>
</gene>
<proteinExistence type="predicted"/>
<dbReference type="EMBL" id="JAUYVH010000001">
    <property type="protein sequence ID" value="MDQ9169466.1"/>
    <property type="molecule type" value="Genomic_DNA"/>
</dbReference>
<sequence>MPQPNSHFSPQLRLSDGMIEALKFLALVLMVLDHTNRFVLGGSMPSFSYVGRLAFPLFAAILGWNLARPSLSESGADRRMLKRLFLFGLAASIPYVGLLGYQWWQLNILFTLWAGAAIVLLIKSRQPAAMLLAAVLFALSGTMVDYAWYGVAVCIASWAYSRQPTWISFLAWIACIASLVVINHNFAALFAVPLLLFASGKEVRFPRYRNFFYWFYPLHLVLLGFLAQA</sequence>
<comment type="caution">
    <text evidence="2">The sequence shown here is derived from an EMBL/GenBank/DDBJ whole genome shotgun (WGS) entry which is preliminary data.</text>
</comment>
<evidence type="ECO:0000313" key="2">
    <source>
        <dbReference type="EMBL" id="MDQ9169466.1"/>
    </source>
</evidence>
<feature type="transmembrane region" description="Helical" evidence="1">
    <location>
        <begin position="46"/>
        <end position="68"/>
    </location>
</feature>
<dbReference type="Pfam" id="PF05857">
    <property type="entry name" value="TraX"/>
    <property type="match status" value="1"/>
</dbReference>
<feature type="transmembrane region" description="Helical" evidence="1">
    <location>
        <begin position="80"/>
        <end position="97"/>
    </location>
</feature>
<name>A0ABU1BKD7_9BURK</name>
<keyword evidence="3" id="KW-1185">Reference proteome</keyword>
<keyword evidence="1" id="KW-1133">Transmembrane helix</keyword>
<organism evidence="2 3">
    <name type="scientific">Keguizhuia sedimenti</name>
    <dbReference type="NCBI Taxonomy" id="3064264"/>
    <lineage>
        <taxon>Bacteria</taxon>
        <taxon>Pseudomonadati</taxon>
        <taxon>Pseudomonadota</taxon>
        <taxon>Betaproteobacteria</taxon>
        <taxon>Burkholderiales</taxon>
        <taxon>Oxalobacteraceae</taxon>
        <taxon>Keguizhuia</taxon>
    </lineage>
</organism>
<feature type="transmembrane region" description="Helical" evidence="1">
    <location>
        <begin position="210"/>
        <end position="227"/>
    </location>
</feature>
<dbReference type="InterPro" id="IPR008875">
    <property type="entry name" value="TraX"/>
</dbReference>
<feature type="transmembrane region" description="Helical" evidence="1">
    <location>
        <begin position="169"/>
        <end position="198"/>
    </location>
</feature>
<feature type="transmembrane region" description="Helical" evidence="1">
    <location>
        <begin position="129"/>
        <end position="149"/>
    </location>
</feature>
<keyword evidence="1" id="KW-0472">Membrane</keyword>
<dbReference type="RefSeq" id="WP_338435368.1">
    <property type="nucleotide sequence ID" value="NZ_JAUYVH010000001.1"/>
</dbReference>
<protein>
    <submittedName>
        <fullName evidence="2">TraX family protein</fullName>
    </submittedName>
</protein>
<feature type="transmembrane region" description="Helical" evidence="1">
    <location>
        <begin position="103"/>
        <end position="122"/>
    </location>
</feature>
<evidence type="ECO:0000256" key="1">
    <source>
        <dbReference type="SAM" id="Phobius"/>
    </source>
</evidence>
<evidence type="ECO:0000313" key="3">
    <source>
        <dbReference type="Proteomes" id="UP001225596"/>
    </source>
</evidence>
<dbReference type="Proteomes" id="UP001225596">
    <property type="component" value="Unassembled WGS sequence"/>
</dbReference>
<accession>A0ABU1BKD7</accession>